<dbReference type="PROSITE" id="PS50255">
    <property type="entry name" value="CYTOCHROME_B5_2"/>
    <property type="match status" value="1"/>
</dbReference>
<evidence type="ECO:0000259" key="9">
    <source>
        <dbReference type="PROSITE" id="PS50255"/>
    </source>
</evidence>
<evidence type="ECO:0000256" key="7">
    <source>
        <dbReference type="ARBA" id="ARBA00038168"/>
    </source>
</evidence>
<keyword evidence="11" id="KW-1185">Reference proteome</keyword>
<dbReference type="Gene3D" id="3.10.120.10">
    <property type="entry name" value="Cytochrome b5-like heme/steroid binding domain"/>
    <property type="match status" value="1"/>
</dbReference>
<dbReference type="AlphaFoldDB" id="A0A183SLE1"/>
<reference evidence="10 11" key="2">
    <citation type="submission" date="2018-11" db="EMBL/GenBank/DDBJ databases">
        <authorList>
            <consortium name="Pathogen Informatics"/>
        </authorList>
    </citation>
    <scope>NUCLEOTIDE SEQUENCE [LARGE SCALE GENOMIC DNA]</scope>
    <source>
        <strain evidence="10 11">NST_G2</strain>
    </source>
</reference>
<dbReference type="PRINTS" id="PR00363">
    <property type="entry name" value="CYTOCHROMEB5"/>
</dbReference>
<dbReference type="PROSITE" id="PS00191">
    <property type="entry name" value="CYTOCHROME_B5_1"/>
    <property type="match status" value="1"/>
</dbReference>
<accession>A0A183SLE1</accession>
<dbReference type="OrthoDB" id="260519at2759"/>
<dbReference type="GO" id="GO:0046872">
    <property type="term" value="F:metal ion binding"/>
    <property type="evidence" value="ECO:0007669"/>
    <property type="project" value="UniProtKB-UniRule"/>
</dbReference>
<keyword evidence="6" id="KW-0472">Membrane</keyword>
<comment type="subcellular location">
    <subcellularLocation>
        <location evidence="1">Membrane</location>
    </subcellularLocation>
</comment>
<keyword evidence="3" id="KW-0812">Transmembrane</keyword>
<dbReference type="FunFam" id="3.10.120.10:FF:000002">
    <property type="entry name" value="Cytochrome b5 type B"/>
    <property type="match status" value="1"/>
</dbReference>
<keyword evidence="5 8" id="KW-0408">Iron</keyword>
<protein>
    <submittedName>
        <fullName evidence="12">Cytochrome b5 heme-binding domain-containing protein</fullName>
    </submittedName>
</protein>
<dbReference type="STRING" id="70667.A0A183SLE1"/>
<dbReference type="GO" id="GO:0016020">
    <property type="term" value="C:membrane"/>
    <property type="evidence" value="ECO:0007669"/>
    <property type="project" value="UniProtKB-SubCell"/>
</dbReference>
<evidence type="ECO:0000256" key="2">
    <source>
        <dbReference type="ARBA" id="ARBA00022617"/>
    </source>
</evidence>
<dbReference type="SMART" id="SM01117">
    <property type="entry name" value="Cyt-b5"/>
    <property type="match status" value="1"/>
</dbReference>
<keyword evidence="2 8" id="KW-0349">Heme</keyword>
<organism evidence="12">
    <name type="scientific">Schistocephalus solidus</name>
    <name type="common">Tapeworm</name>
    <dbReference type="NCBI Taxonomy" id="70667"/>
    <lineage>
        <taxon>Eukaryota</taxon>
        <taxon>Metazoa</taxon>
        <taxon>Spiralia</taxon>
        <taxon>Lophotrochozoa</taxon>
        <taxon>Platyhelminthes</taxon>
        <taxon>Cestoda</taxon>
        <taxon>Eucestoda</taxon>
        <taxon>Diphyllobothriidea</taxon>
        <taxon>Diphyllobothriidae</taxon>
        <taxon>Schistocephalus</taxon>
    </lineage>
</organism>
<dbReference type="InterPro" id="IPR001199">
    <property type="entry name" value="Cyt_B5-like_heme/steroid-bd"/>
</dbReference>
<evidence type="ECO:0000256" key="1">
    <source>
        <dbReference type="ARBA" id="ARBA00004370"/>
    </source>
</evidence>
<evidence type="ECO:0000256" key="8">
    <source>
        <dbReference type="RuleBase" id="RU362121"/>
    </source>
</evidence>
<evidence type="ECO:0000313" key="10">
    <source>
        <dbReference type="EMBL" id="VDL91424.1"/>
    </source>
</evidence>
<dbReference type="EMBL" id="UYSU01033094">
    <property type="protein sequence ID" value="VDL91424.1"/>
    <property type="molecule type" value="Genomic_DNA"/>
</dbReference>
<dbReference type="InterPro" id="IPR050668">
    <property type="entry name" value="Cytochrome_b5"/>
</dbReference>
<dbReference type="WBParaSite" id="SSLN_0000520201-mRNA-1">
    <property type="protein sequence ID" value="SSLN_0000520201-mRNA-1"/>
    <property type="gene ID" value="SSLN_0000520201"/>
</dbReference>
<sequence length="139" mass="15995">MGEPKVISLKEVKKHNQKDDCWLVIHDKVYDVTKFIEEHPGGEDVILEQVGGYATEPFEDVGHSDAAHEQLDKYCIGVIAHVLLSGFRLVFNSKQPVKTNGPNNDQWEVFVYRLLNNSYVAVLVFCRFAEFLIFRSRIR</sequence>
<comment type="similarity">
    <text evidence="7 8">Belongs to the cytochrome b5 family.</text>
</comment>
<name>A0A183SLE1_SCHSO</name>
<gene>
    <name evidence="10" type="ORF">SSLN_LOCUS5039</name>
</gene>
<dbReference type="PANTHER" id="PTHR19359">
    <property type="entry name" value="CYTOCHROME B5"/>
    <property type="match status" value="1"/>
</dbReference>
<evidence type="ECO:0000256" key="4">
    <source>
        <dbReference type="ARBA" id="ARBA00022723"/>
    </source>
</evidence>
<dbReference type="SUPFAM" id="SSF55856">
    <property type="entry name" value="Cytochrome b5-like heme/steroid binding domain"/>
    <property type="match status" value="1"/>
</dbReference>
<evidence type="ECO:0000313" key="12">
    <source>
        <dbReference type="WBParaSite" id="SSLN_0000520201-mRNA-1"/>
    </source>
</evidence>
<dbReference type="InterPro" id="IPR018506">
    <property type="entry name" value="Cyt_B5_heme-BS"/>
</dbReference>
<dbReference type="GO" id="GO:0020037">
    <property type="term" value="F:heme binding"/>
    <property type="evidence" value="ECO:0007669"/>
    <property type="project" value="UniProtKB-UniRule"/>
</dbReference>
<evidence type="ECO:0000256" key="3">
    <source>
        <dbReference type="ARBA" id="ARBA00022692"/>
    </source>
</evidence>
<reference evidence="12" key="1">
    <citation type="submission" date="2016-06" db="UniProtKB">
        <authorList>
            <consortium name="WormBaseParasite"/>
        </authorList>
    </citation>
    <scope>IDENTIFICATION</scope>
</reference>
<dbReference type="InterPro" id="IPR036400">
    <property type="entry name" value="Cyt_B5-like_heme/steroid_sf"/>
</dbReference>
<dbReference type="Pfam" id="PF00173">
    <property type="entry name" value="Cyt-b5"/>
    <property type="match status" value="1"/>
</dbReference>
<evidence type="ECO:0000313" key="11">
    <source>
        <dbReference type="Proteomes" id="UP000275846"/>
    </source>
</evidence>
<dbReference type="Proteomes" id="UP000275846">
    <property type="component" value="Unassembled WGS sequence"/>
</dbReference>
<keyword evidence="4 8" id="KW-0479">Metal-binding</keyword>
<feature type="domain" description="Cytochrome b5 heme-binding" evidence="9">
    <location>
        <begin position="4"/>
        <end position="80"/>
    </location>
</feature>
<proteinExistence type="inferred from homology"/>
<evidence type="ECO:0000256" key="5">
    <source>
        <dbReference type="ARBA" id="ARBA00023004"/>
    </source>
</evidence>
<evidence type="ECO:0000256" key="6">
    <source>
        <dbReference type="ARBA" id="ARBA00023136"/>
    </source>
</evidence>